<dbReference type="RefSeq" id="XP_014177750.1">
    <property type="nucleotide sequence ID" value="XM_014322275.1"/>
</dbReference>
<dbReference type="InterPro" id="IPR019808">
    <property type="entry name" value="Histidine_triad_CS"/>
</dbReference>
<feature type="domain" description="HIT" evidence="3">
    <location>
        <begin position="1"/>
        <end position="83"/>
    </location>
</feature>
<dbReference type="Gene3D" id="3.30.428.10">
    <property type="entry name" value="HIT-like"/>
    <property type="match status" value="1"/>
</dbReference>
<dbReference type="SUPFAM" id="SSF54197">
    <property type="entry name" value="HIT-like"/>
    <property type="match status" value="1"/>
</dbReference>
<dbReference type="VEuPathDB" id="FungiDB:A1Q1_03850"/>
<dbReference type="Pfam" id="PF01230">
    <property type="entry name" value="HIT"/>
    <property type="match status" value="1"/>
</dbReference>
<dbReference type="PROSITE" id="PS00892">
    <property type="entry name" value="HIT_1"/>
    <property type="match status" value="1"/>
</dbReference>
<evidence type="ECO:0000256" key="1">
    <source>
        <dbReference type="PROSITE-ProRule" id="PRU00464"/>
    </source>
</evidence>
<sequence length="184" mass="20200">MSRHLFSVFDVTRQDSVIPGHCQPEAAKAGAVQSVGRVIEKAYKAEALNIAVQDGVAAGQSVPHVHVHIIPRTSKDFGGDTDRVYPALEKSEKELKGDLKDQAEGKTPETIAEAANRVASSARGERDDPETHREAAIAAARKKRETEGWQVPRDEDRKPRSQEEMQKEADWLRGLMAQATALPN</sequence>
<name>J6ES70_TRIAS</name>
<feature type="compositionally biased region" description="Basic and acidic residues" evidence="2">
    <location>
        <begin position="89"/>
        <end position="107"/>
    </location>
</feature>
<dbReference type="PROSITE" id="PS51084">
    <property type="entry name" value="HIT_2"/>
    <property type="match status" value="1"/>
</dbReference>
<evidence type="ECO:0000313" key="4">
    <source>
        <dbReference type="EMBL" id="EJT47379.1"/>
    </source>
</evidence>
<dbReference type="EMBL" id="ALBS01000256">
    <property type="protein sequence ID" value="EJT47379.1"/>
    <property type="molecule type" value="Genomic_DNA"/>
</dbReference>
<evidence type="ECO:0000259" key="3">
    <source>
        <dbReference type="PROSITE" id="PS51084"/>
    </source>
</evidence>
<evidence type="ECO:0000256" key="2">
    <source>
        <dbReference type="SAM" id="MobiDB-lite"/>
    </source>
</evidence>
<organism evidence="4 5">
    <name type="scientific">Trichosporon asahii var. asahii (strain ATCC 90039 / CBS 2479 / JCM 2466 / KCTC 7840 / NBRC 103889/ NCYC 2677 / UAMH 7654)</name>
    <name type="common">Yeast</name>
    <dbReference type="NCBI Taxonomy" id="1186058"/>
    <lineage>
        <taxon>Eukaryota</taxon>
        <taxon>Fungi</taxon>
        <taxon>Dikarya</taxon>
        <taxon>Basidiomycota</taxon>
        <taxon>Agaricomycotina</taxon>
        <taxon>Tremellomycetes</taxon>
        <taxon>Trichosporonales</taxon>
        <taxon>Trichosporonaceae</taxon>
        <taxon>Trichosporon</taxon>
    </lineage>
</organism>
<feature type="short sequence motif" description="Histidine triad motif" evidence="1">
    <location>
        <begin position="64"/>
        <end position="68"/>
    </location>
</feature>
<dbReference type="PANTHER" id="PTHR46243">
    <property type="entry name" value="BIS(5'-ADENOSYL)-TRIPHOSPHATASE"/>
    <property type="match status" value="1"/>
</dbReference>
<dbReference type="InterPro" id="IPR036265">
    <property type="entry name" value="HIT-like_sf"/>
</dbReference>
<dbReference type="HOGENOM" id="CLU_056776_7_3_1"/>
<feature type="compositionally biased region" description="Basic and acidic residues" evidence="2">
    <location>
        <begin position="144"/>
        <end position="168"/>
    </location>
</feature>
<feature type="region of interest" description="Disordered" evidence="2">
    <location>
        <begin position="89"/>
        <end position="168"/>
    </location>
</feature>
<proteinExistence type="predicted"/>
<accession>J6ES70</accession>
<evidence type="ECO:0000313" key="5">
    <source>
        <dbReference type="Proteomes" id="UP000002748"/>
    </source>
</evidence>
<protein>
    <recommendedName>
        <fullName evidence="3">HIT domain-containing protein</fullName>
    </recommendedName>
</protein>
<dbReference type="PANTHER" id="PTHR46243:SF1">
    <property type="entry name" value="BIS(5'-ADENOSYL)-TRIPHOSPHATASE"/>
    <property type="match status" value="1"/>
</dbReference>
<dbReference type="AlphaFoldDB" id="J6ES70"/>
<dbReference type="InterPro" id="IPR011146">
    <property type="entry name" value="HIT-like"/>
</dbReference>
<dbReference type="InterPro" id="IPR051884">
    <property type="entry name" value="Bis(5'-adenosyl)-TPase_reg"/>
</dbReference>
<dbReference type="KEGG" id="tasa:A1Q1_03850"/>
<feature type="compositionally biased region" description="Basic and acidic residues" evidence="2">
    <location>
        <begin position="123"/>
        <end position="135"/>
    </location>
</feature>
<dbReference type="GO" id="GO:0003824">
    <property type="term" value="F:catalytic activity"/>
    <property type="evidence" value="ECO:0007669"/>
    <property type="project" value="InterPro"/>
</dbReference>
<dbReference type="Proteomes" id="UP000002748">
    <property type="component" value="Unassembled WGS sequence"/>
</dbReference>
<dbReference type="OrthoDB" id="680339at2759"/>
<gene>
    <name evidence="4" type="ORF">A1Q1_03850</name>
</gene>
<dbReference type="GeneID" id="25987363"/>
<comment type="caution">
    <text evidence="4">The sequence shown here is derived from an EMBL/GenBank/DDBJ whole genome shotgun (WGS) entry which is preliminary data.</text>
</comment>
<reference evidence="4 5" key="1">
    <citation type="journal article" date="2012" name="Eukaryot. Cell">
        <title>Draft genome sequence of CBS 2479, the standard type strain of Trichosporon asahii.</title>
        <authorList>
            <person name="Yang R.Y."/>
            <person name="Li H.T."/>
            <person name="Zhu H."/>
            <person name="Zhou G.P."/>
            <person name="Wang M."/>
            <person name="Wang L."/>
        </authorList>
    </citation>
    <scope>NUCLEOTIDE SEQUENCE [LARGE SCALE GENOMIC DNA]</scope>
    <source>
        <strain evidence="5">ATCC 90039 / CBS 2479 / JCM 2466 / KCTC 7840 / NCYC 2677 / UAMH 7654</strain>
    </source>
</reference>